<accession>A0ABR8BWZ6</accession>
<dbReference type="InterPro" id="IPR036869">
    <property type="entry name" value="J_dom_sf"/>
</dbReference>
<dbReference type="InterPro" id="IPR001623">
    <property type="entry name" value="DnaJ_domain"/>
</dbReference>
<dbReference type="PRINTS" id="PR00625">
    <property type="entry name" value="JDOMAIN"/>
</dbReference>
<evidence type="ECO:0000259" key="2">
    <source>
        <dbReference type="PROSITE" id="PS50076"/>
    </source>
</evidence>
<evidence type="ECO:0000313" key="3">
    <source>
        <dbReference type="EMBL" id="MBD2279443.1"/>
    </source>
</evidence>
<dbReference type="EMBL" id="JACJQT010000036">
    <property type="protein sequence ID" value="MBD2279443.1"/>
    <property type="molecule type" value="Genomic_DNA"/>
</dbReference>
<keyword evidence="1" id="KW-1133">Transmembrane helix</keyword>
<gene>
    <name evidence="3" type="ORF">H6F99_14425</name>
</gene>
<dbReference type="PROSITE" id="PS50076">
    <property type="entry name" value="DNAJ_2"/>
    <property type="match status" value="1"/>
</dbReference>
<keyword evidence="1" id="KW-0472">Membrane</keyword>
<feature type="domain" description="J" evidence="2">
    <location>
        <begin position="50"/>
        <end position="122"/>
    </location>
</feature>
<dbReference type="Pfam" id="PF00226">
    <property type="entry name" value="DnaJ"/>
    <property type="match status" value="1"/>
</dbReference>
<name>A0ABR8BWZ6_APHFL</name>
<reference evidence="3 4" key="1">
    <citation type="journal article" date="2020" name="ISME J.">
        <title>Comparative genomics reveals insights into cyanobacterial evolution and habitat adaptation.</title>
        <authorList>
            <person name="Chen M.Y."/>
            <person name="Teng W.K."/>
            <person name="Zhao L."/>
            <person name="Hu C.X."/>
            <person name="Zhou Y.K."/>
            <person name="Han B.P."/>
            <person name="Song L.R."/>
            <person name="Shu W.S."/>
        </authorList>
    </citation>
    <scope>NUCLEOTIDE SEQUENCE [LARGE SCALE GENOMIC DNA]</scope>
    <source>
        <strain evidence="3 4">FACHB-1040</strain>
    </source>
</reference>
<dbReference type="PROSITE" id="PS00636">
    <property type="entry name" value="DNAJ_1"/>
    <property type="match status" value="1"/>
</dbReference>
<dbReference type="Gene3D" id="1.10.287.110">
    <property type="entry name" value="DnaJ domain"/>
    <property type="match status" value="1"/>
</dbReference>
<dbReference type="Proteomes" id="UP000606721">
    <property type="component" value="Unassembled WGS sequence"/>
</dbReference>
<sequence length="187" mass="21219">MLNNTHYKIFCSYFCYSYPRDLEYKKTYLSKVTQKNVNHHGEVPQSSNTTYYSLLGLHPGASVIDIRRAYRELSKLYHPDTTELPANIATAQFQQINTAYATLSNPERRLNYDLKIGYSRFGVIQVPPDLNHSVHKPYDFSKSMYLDASDRPLSAGEIFVLFILGLTIVGCMLLALAIAILRGEAIS</sequence>
<proteinExistence type="predicted"/>
<feature type="transmembrane region" description="Helical" evidence="1">
    <location>
        <begin position="158"/>
        <end position="181"/>
    </location>
</feature>
<dbReference type="InterPro" id="IPR018253">
    <property type="entry name" value="DnaJ_domain_CS"/>
</dbReference>
<dbReference type="PANTHER" id="PTHR44825:SF1">
    <property type="entry name" value="DNAJ HOMOLOG SUBFAMILY C MEMBER 4"/>
    <property type="match status" value="1"/>
</dbReference>
<dbReference type="PANTHER" id="PTHR44825">
    <property type="match status" value="1"/>
</dbReference>
<comment type="caution">
    <text evidence="3">The sequence shown here is derived from an EMBL/GenBank/DDBJ whole genome shotgun (WGS) entry which is preliminary data.</text>
</comment>
<dbReference type="CDD" id="cd06257">
    <property type="entry name" value="DnaJ"/>
    <property type="match status" value="1"/>
</dbReference>
<organism evidence="3 4">
    <name type="scientific">Aphanizomenon flos-aquae FACHB-1040</name>
    <dbReference type="NCBI Taxonomy" id="2692887"/>
    <lineage>
        <taxon>Bacteria</taxon>
        <taxon>Bacillati</taxon>
        <taxon>Cyanobacteriota</taxon>
        <taxon>Cyanophyceae</taxon>
        <taxon>Nostocales</taxon>
        <taxon>Aphanizomenonaceae</taxon>
        <taxon>Aphanizomenon</taxon>
    </lineage>
</organism>
<evidence type="ECO:0000256" key="1">
    <source>
        <dbReference type="SAM" id="Phobius"/>
    </source>
</evidence>
<keyword evidence="4" id="KW-1185">Reference proteome</keyword>
<dbReference type="SMART" id="SM00271">
    <property type="entry name" value="DnaJ"/>
    <property type="match status" value="1"/>
</dbReference>
<evidence type="ECO:0000313" key="4">
    <source>
        <dbReference type="Proteomes" id="UP000606721"/>
    </source>
</evidence>
<dbReference type="SUPFAM" id="SSF46565">
    <property type="entry name" value="Chaperone J-domain"/>
    <property type="match status" value="1"/>
</dbReference>
<protein>
    <submittedName>
        <fullName evidence="3">J domain-containing protein</fullName>
    </submittedName>
</protein>
<keyword evidence="1" id="KW-0812">Transmembrane</keyword>
<dbReference type="InterPro" id="IPR052763">
    <property type="entry name" value="DnaJ_C4"/>
</dbReference>